<dbReference type="SUPFAM" id="SSF51726">
    <property type="entry name" value="UROD/MetE-like"/>
    <property type="match status" value="1"/>
</dbReference>
<keyword evidence="1" id="KW-0489">Methyltransferase</keyword>
<accession>A0AA40SQB9</accession>
<dbReference type="EMBL" id="JACIFH010000001">
    <property type="protein sequence ID" value="MBB4140470.1"/>
    <property type="molecule type" value="Genomic_DNA"/>
</dbReference>
<dbReference type="InterPro" id="IPR038071">
    <property type="entry name" value="UROD/MetE-like_sf"/>
</dbReference>
<name>A0AA40SQB9_9MICO</name>
<dbReference type="PANTHER" id="PTHR43844:SF2">
    <property type="entry name" value="SYNTHASE, VITAMIN-B12 INDEPENDENT, PUTATIVE (AFU_ORTHOLOGUE AFUA_3G12060)-RELATED"/>
    <property type="match status" value="1"/>
</dbReference>
<evidence type="ECO:0000313" key="1">
    <source>
        <dbReference type="EMBL" id="MBB4140470.1"/>
    </source>
</evidence>
<reference evidence="1 2" key="1">
    <citation type="submission" date="2020-08" db="EMBL/GenBank/DDBJ databases">
        <title>Sequencing the genomes of 1000 actinobacteria strains.</title>
        <authorList>
            <person name="Klenk H.-P."/>
        </authorList>
    </citation>
    <scope>NUCLEOTIDE SEQUENCE [LARGE SCALE GENOMIC DNA]</scope>
    <source>
        <strain evidence="1 2">DSM 19600</strain>
    </source>
</reference>
<evidence type="ECO:0000313" key="2">
    <source>
        <dbReference type="Proteomes" id="UP000549113"/>
    </source>
</evidence>
<dbReference type="EC" id="2.1.1.14" evidence="1"/>
<dbReference type="AlphaFoldDB" id="A0AA40SQB9"/>
<organism evidence="1 2">
    <name type="scientific">Microbacterium invictum</name>
    <dbReference type="NCBI Taxonomy" id="515415"/>
    <lineage>
        <taxon>Bacteria</taxon>
        <taxon>Bacillati</taxon>
        <taxon>Actinomycetota</taxon>
        <taxon>Actinomycetes</taxon>
        <taxon>Micrococcales</taxon>
        <taxon>Microbacteriaceae</taxon>
        <taxon>Microbacterium</taxon>
    </lineage>
</organism>
<gene>
    <name evidence="1" type="ORF">BKA10_002264</name>
</gene>
<sequence length="350" mass="39018">MANLFSYRIDNHGDNVRPERIQEARHRFRAGEITAEERRDVEDEAILDFLTYQRHLTLSCLSDGNFRDGDYRSAVLQSVGGFARIPDAKTPEGLGIWTVEGPLKQKKPIATDGARFLLENTGFPIKVKLPSASHIAAHTYSDTTVRAYPGAAALGDAIAELLRDEVELLFEIGVKFVQFDNPDYSAYLAGAEVGELSFEDALQIDNAVVAGLDRDEDQKIALTIGWGDHLDQPVDVARAEKLFAAEYDKFTFPFHTDAAVAQNLPQLVPDEKQLGLGIVDAFNAELEDIDTVMSRLDLAIEQHDYDRIGLLPHRGFQPIHYVAAPLTIEQQRKKLEHVETFATMVWGNEA</sequence>
<dbReference type="PANTHER" id="PTHR43844">
    <property type="entry name" value="METHIONINE SYNTHASE"/>
    <property type="match status" value="1"/>
</dbReference>
<comment type="caution">
    <text evidence="1">The sequence shown here is derived from an EMBL/GenBank/DDBJ whole genome shotgun (WGS) entry which is preliminary data.</text>
</comment>
<protein>
    <submittedName>
        <fullName evidence="1">5-methyltetrahydropteroyltriglutamate--homocysteine methyltransferase</fullName>
        <ecNumber evidence="1">2.1.1.14</ecNumber>
    </submittedName>
</protein>
<dbReference type="Gene3D" id="3.20.20.210">
    <property type="match status" value="1"/>
</dbReference>
<dbReference type="Proteomes" id="UP000549113">
    <property type="component" value="Unassembled WGS sequence"/>
</dbReference>
<dbReference type="RefSeq" id="WP_183499996.1">
    <property type="nucleotide sequence ID" value="NZ_BAABCO010000004.1"/>
</dbReference>
<dbReference type="GO" id="GO:0003871">
    <property type="term" value="F:5-methyltetrahydropteroyltriglutamate-homocysteine S-methyltransferase activity"/>
    <property type="evidence" value="ECO:0007669"/>
    <property type="project" value="UniProtKB-EC"/>
</dbReference>
<dbReference type="GO" id="GO:0032259">
    <property type="term" value="P:methylation"/>
    <property type="evidence" value="ECO:0007669"/>
    <property type="project" value="UniProtKB-KW"/>
</dbReference>
<keyword evidence="2" id="KW-1185">Reference proteome</keyword>
<proteinExistence type="predicted"/>
<keyword evidence="1" id="KW-0808">Transferase</keyword>